<feature type="domain" description="PafC HTH" evidence="3">
    <location>
        <begin position="8"/>
        <end position="120"/>
    </location>
</feature>
<dbReference type="PROSITE" id="PS52050">
    <property type="entry name" value="WYL"/>
    <property type="match status" value="1"/>
</dbReference>
<organism evidence="5 6">
    <name type="scientific">Williamsia herbipolensis</name>
    <dbReference type="NCBI Taxonomy" id="1603258"/>
    <lineage>
        <taxon>Bacteria</taxon>
        <taxon>Bacillati</taxon>
        <taxon>Actinomycetota</taxon>
        <taxon>Actinomycetes</taxon>
        <taxon>Mycobacteriales</taxon>
        <taxon>Nocardiaceae</taxon>
        <taxon>Williamsia</taxon>
    </lineage>
</organism>
<dbReference type="PANTHER" id="PTHR34580">
    <property type="match status" value="1"/>
</dbReference>
<dbReference type="InterPro" id="IPR043839">
    <property type="entry name" value="PafC_HTH"/>
</dbReference>
<feature type="domain" description="WCX" evidence="4">
    <location>
        <begin position="252"/>
        <end position="328"/>
    </location>
</feature>
<dbReference type="Proteomes" id="UP001432128">
    <property type="component" value="Chromosome"/>
</dbReference>
<keyword evidence="6" id="KW-1185">Reference proteome</keyword>
<gene>
    <name evidence="5" type="ORF">OG579_02435</name>
</gene>
<dbReference type="Pfam" id="PF25583">
    <property type="entry name" value="WCX"/>
    <property type="match status" value="1"/>
</dbReference>
<dbReference type="PIRSF" id="PIRSF016838">
    <property type="entry name" value="PafC"/>
    <property type="match status" value="1"/>
</dbReference>
<evidence type="ECO:0000256" key="1">
    <source>
        <dbReference type="SAM" id="MobiDB-lite"/>
    </source>
</evidence>
<proteinExistence type="predicted"/>
<sequence>MTAPAPSRLSRLLAMVPYFLAHPGTSADEAAADLGVTPKEVMADLNQLWMCGLPGYTPGDLIDLDFSEESIQVTFSAGIDRPLRLTPTEASVLLVALRALIDMRGVLDPGAARRAIAKVERAVGSARDAGDPSGPMEAGESSHAGESAENVDVSASVAAVRDAVRGSHAVWIRYYSASRDAVSERIVDPVRIVAVDGNSYLEGWCRQSAGIRLFRLDRIDEARVLDEPAAVPDEPDPEATLALFNADPQLPTALITIDPSVAWVMDYYLIEPLDDVAATATDTPIRARMTYGSEDWLTRFVLGFGGRIRLMNAPGAAAEVTRRAAAALAAYDGPTG</sequence>
<dbReference type="InterPro" id="IPR057727">
    <property type="entry name" value="WCX_dom"/>
</dbReference>
<dbReference type="Pfam" id="PF19187">
    <property type="entry name" value="HTH_PafC"/>
    <property type="match status" value="1"/>
</dbReference>
<dbReference type="RefSeq" id="WP_328857940.1">
    <property type="nucleotide sequence ID" value="NZ_CP108021.1"/>
</dbReference>
<dbReference type="KEGG" id="whr:OG579_02435"/>
<dbReference type="InterPro" id="IPR051534">
    <property type="entry name" value="CBASS_pafABC_assoc_protein"/>
</dbReference>
<feature type="region of interest" description="Disordered" evidence="1">
    <location>
        <begin position="124"/>
        <end position="148"/>
    </location>
</feature>
<protein>
    <submittedName>
        <fullName evidence="5">YafY family transcriptional regulator</fullName>
    </submittedName>
</protein>
<evidence type="ECO:0000313" key="5">
    <source>
        <dbReference type="EMBL" id="WUM20710.1"/>
    </source>
</evidence>
<dbReference type="Pfam" id="PF13280">
    <property type="entry name" value="WYL"/>
    <property type="match status" value="1"/>
</dbReference>
<dbReference type="EMBL" id="CP108021">
    <property type="protein sequence ID" value="WUM20710.1"/>
    <property type="molecule type" value="Genomic_DNA"/>
</dbReference>
<dbReference type="InterPro" id="IPR026881">
    <property type="entry name" value="WYL_dom"/>
</dbReference>
<dbReference type="AlphaFoldDB" id="A0AAU4K3S2"/>
<evidence type="ECO:0000313" key="6">
    <source>
        <dbReference type="Proteomes" id="UP001432128"/>
    </source>
</evidence>
<dbReference type="PANTHER" id="PTHR34580:SF1">
    <property type="entry name" value="PROTEIN PAFC"/>
    <property type="match status" value="1"/>
</dbReference>
<evidence type="ECO:0000259" key="2">
    <source>
        <dbReference type="Pfam" id="PF13280"/>
    </source>
</evidence>
<evidence type="ECO:0000259" key="3">
    <source>
        <dbReference type="Pfam" id="PF19187"/>
    </source>
</evidence>
<accession>A0AAU4K3S2</accession>
<reference evidence="5 6" key="1">
    <citation type="submission" date="2022-10" db="EMBL/GenBank/DDBJ databases">
        <title>The complete genomes of actinobacterial strains from the NBC collection.</title>
        <authorList>
            <person name="Joergensen T.S."/>
            <person name="Alvarez Arevalo M."/>
            <person name="Sterndorff E.B."/>
            <person name="Faurdal D."/>
            <person name="Vuksanovic O."/>
            <person name="Mourched A.-S."/>
            <person name="Charusanti P."/>
            <person name="Shaw S."/>
            <person name="Blin K."/>
            <person name="Weber T."/>
        </authorList>
    </citation>
    <scope>NUCLEOTIDE SEQUENCE [LARGE SCALE GENOMIC DNA]</scope>
    <source>
        <strain evidence="5 6">NBC_00319</strain>
    </source>
</reference>
<feature type="domain" description="WYL" evidence="2">
    <location>
        <begin position="157"/>
        <end position="224"/>
    </location>
</feature>
<dbReference type="InterPro" id="IPR028349">
    <property type="entry name" value="PafC-like"/>
</dbReference>
<evidence type="ECO:0000259" key="4">
    <source>
        <dbReference type="Pfam" id="PF25583"/>
    </source>
</evidence>
<name>A0AAU4K3S2_9NOCA</name>